<feature type="domain" description="Putative zinc-finger" evidence="5">
    <location>
        <begin position="3"/>
        <end position="37"/>
    </location>
</feature>
<feature type="compositionally biased region" description="Polar residues" evidence="3">
    <location>
        <begin position="234"/>
        <end position="255"/>
    </location>
</feature>
<dbReference type="InterPro" id="IPR027383">
    <property type="entry name" value="Znf_put"/>
</dbReference>
<comment type="similarity">
    <text evidence="1">Belongs to the zinc-associated anti-sigma factor (ZAS) superfamily. Anti-sigma-W factor family.</text>
</comment>
<evidence type="ECO:0000256" key="1">
    <source>
        <dbReference type="ARBA" id="ARBA00024353"/>
    </source>
</evidence>
<feature type="transmembrane region" description="Helical" evidence="4">
    <location>
        <begin position="107"/>
        <end position="129"/>
    </location>
</feature>
<evidence type="ECO:0000313" key="6">
    <source>
        <dbReference type="EMBL" id="SFE36510.1"/>
    </source>
</evidence>
<keyword evidence="4" id="KW-1133">Transmembrane helix</keyword>
<dbReference type="Proteomes" id="UP000183410">
    <property type="component" value="Unassembled WGS sequence"/>
</dbReference>
<keyword evidence="6" id="KW-0863">Zinc-finger</keyword>
<dbReference type="Gene3D" id="1.10.10.1320">
    <property type="entry name" value="Anti-sigma factor, zinc-finger domain"/>
    <property type="match status" value="1"/>
</dbReference>
<dbReference type="GO" id="GO:0008270">
    <property type="term" value="F:zinc ion binding"/>
    <property type="evidence" value="ECO:0007669"/>
    <property type="project" value="UniProtKB-KW"/>
</dbReference>
<keyword evidence="6" id="KW-0862">Zinc</keyword>
<name>A0A1I2A1C8_9BACL</name>
<evidence type="ECO:0000259" key="5">
    <source>
        <dbReference type="Pfam" id="PF13490"/>
    </source>
</evidence>
<feature type="compositionally biased region" description="Polar residues" evidence="3">
    <location>
        <begin position="168"/>
        <end position="184"/>
    </location>
</feature>
<sequence>MNCQEVMEYMQRELDGDLDEYEKATMTNHFKQCPDCAAMFERLKTLSAELENLPHVTPSYSLVDAIMPQLEQLSFEAAGSVVEPQEAAMPKRRKSPARGASSRLRQLTGVIAACLVAGTFIISYNAGWFNGSHSNNDMSQAEASATAADSPMANYDTSELKQFVATDPQASSEVKSESLDTGMSLKTNVTEQGGIVSEQDGGGVAGGSSSELGASDVGSASGLTAPDSNKENPDTGTDTSISQSPTEDNSRTLESLSGEPEKAPLAPVAVVSADGVYSAEVVGYVLKIYEASDHKLLLETSRKNGQIANLSWSEDNKILNYEIHLESGGIEKYAVDLNTLKDEKATH</sequence>
<dbReference type="Pfam" id="PF13490">
    <property type="entry name" value="zf-HC2"/>
    <property type="match status" value="1"/>
</dbReference>
<dbReference type="OrthoDB" id="2381690at2"/>
<keyword evidence="4" id="KW-0812">Transmembrane</keyword>
<proteinExistence type="inferred from homology"/>
<dbReference type="RefSeq" id="WP_052736863.1">
    <property type="nucleotide sequence ID" value="NZ_FONN01000002.1"/>
</dbReference>
<keyword evidence="4" id="KW-0472">Membrane</keyword>
<feature type="region of interest" description="Disordered" evidence="3">
    <location>
        <begin position="192"/>
        <end position="261"/>
    </location>
</feature>
<dbReference type="InterPro" id="IPR041916">
    <property type="entry name" value="Anti_sigma_zinc_sf"/>
</dbReference>
<evidence type="ECO:0000256" key="3">
    <source>
        <dbReference type="SAM" id="MobiDB-lite"/>
    </source>
</evidence>
<evidence type="ECO:0000256" key="4">
    <source>
        <dbReference type="SAM" id="Phobius"/>
    </source>
</evidence>
<protein>
    <recommendedName>
        <fullName evidence="2">Anti-sigma-W factor RsiW</fullName>
    </recommendedName>
</protein>
<dbReference type="AlphaFoldDB" id="A0A1I2A1C8"/>
<reference evidence="7" key="1">
    <citation type="submission" date="2016-10" db="EMBL/GenBank/DDBJ databases">
        <authorList>
            <person name="Varghese N."/>
            <person name="Submissions S."/>
        </authorList>
    </citation>
    <scope>NUCLEOTIDE SEQUENCE [LARGE SCALE GENOMIC DNA]</scope>
    <source>
        <strain evidence="7">CGMCC 1.10223</strain>
    </source>
</reference>
<keyword evidence="7" id="KW-1185">Reference proteome</keyword>
<evidence type="ECO:0000256" key="2">
    <source>
        <dbReference type="ARBA" id="ARBA00024438"/>
    </source>
</evidence>
<feature type="region of interest" description="Disordered" evidence="3">
    <location>
        <begin position="165"/>
        <end position="184"/>
    </location>
</feature>
<evidence type="ECO:0000313" key="7">
    <source>
        <dbReference type="Proteomes" id="UP000183410"/>
    </source>
</evidence>
<keyword evidence="6" id="KW-0479">Metal-binding</keyword>
<organism evidence="6 7">
    <name type="scientific">Paenibacillus algorifonticola</name>
    <dbReference type="NCBI Taxonomy" id="684063"/>
    <lineage>
        <taxon>Bacteria</taxon>
        <taxon>Bacillati</taxon>
        <taxon>Bacillota</taxon>
        <taxon>Bacilli</taxon>
        <taxon>Bacillales</taxon>
        <taxon>Paenibacillaceae</taxon>
        <taxon>Paenibacillus</taxon>
    </lineage>
</organism>
<accession>A0A1I2A1C8</accession>
<feature type="region of interest" description="Disordered" evidence="3">
    <location>
        <begin position="82"/>
        <end position="101"/>
    </location>
</feature>
<dbReference type="EMBL" id="FONN01000002">
    <property type="protein sequence ID" value="SFE36510.1"/>
    <property type="molecule type" value="Genomic_DNA"/>
</dbReference>
<gene>
    <name evidence="6" type="ORF">SAMN04487969_102157</name>
</gene>